<dbReference type="Gene3D" id="3.40.1500.20">
    <property type="match status" value="1"/>
</dbReference>
<dbReference type="InterPro" id="IPR009439">
    <property type="entry name" value="RCC_reductase"/>
</dbReference>
<evidence type="ECO:0000313" key="2">
    <source>
        <dbReference type="Proteomes" id="UP000242715"/>
    </source>
</evidence>
<gene>
    <name evidence="1" type="ORF">TSUD_256230</name>
</gene>
<keyword evidence="2" id="KW-1185">Reference proteome</keyword>
<protein>
    <submittedName>
        <fullName evidence="1">Uncharacterized protein</fullName>
    </submittedName>
</protein>
<dbReference type="PANTHER" id="PTHR34685">
    <property type="entry name" value="RED CHLOROPHYLL CATABOLITE REDUCTASE, CHLOROPLASTIC"/>
    <property type="match status" value="1"/>
</dbReference>
<dbReference type="GO" id="GO:0009507">
    <property type="term" value="C:chloroplast"/>
    <property type="evidence" value="ECO:0007669"/>
    <property type="project" value="TreeGrafter"/>
</dbReference>
<dbReference type="EMBL" id="DF973371">
    <property type="protein sequence ID" value="GAU28295.1"/>
    <property type="molecule type" value="Genomic_DNA"/>
</dbReference>
<organism evidence="1 2">
    <name type="scientific">Trifolium subterraneum</name>
    <name type="common">Subterranean clover</name>
    <dbReference type="NCBI Taxonomy" id="3900"/>
    <lineage>
        <taxon>Eukaryota</taxon>
        <taxon>Viridiplantae</taxon>
        <taxon>Streptophyta</taxon>
        <taxon>Embryophyta</taxon>
        <taxon>Tracheophyta</taxon>
        <taxon>Spermatophyta</taxon>
        <taxon>Magnoliopsida</taxon>
        <taxon>eudicotyledons</taxon>
        <taxon>Gunneridae</taxon>
        <taxon>Pentapetalae</taxon>
        <taxon>rosids</taxon>
        <taxon>fabids</taxon>
        <taxon>Fabales</taxon>
        <taxon>Fabaceae</taxon>
        <taxon>Papilionoideae</taxon>
        <taxon>50 kb inversion clade</taxon>
        <taxon>NPAAA clade</taxon>
        <taxon>Hologalegina</taxon>
        <taxon>IRL clade</taxon>
        <taxon>Trifolieae</taxon>
        <taxon>Trifolium</taxon>
    </lineage>
</organism>
<name>A0A2Z6MX47_TRISU</name>
<dbReference type="GO" id="GO:0015996">
    <property type="term" value="P:chlorophyll catabolic process"/>
    <property type="evidence" value="ECO:0007669"/>
    <property type="project" value="TreeGrafter"/>
</dbReference>
<proteinExistence type="predicted"/>
<dbReference type="AlphaFoldDB" id="A0A2Z6MX47"/>
<dbReference type="GO" id="GO:0051743">
    <property type="term" value="F:red chlorophyll catabolite reductase activity"/>
    <property type="evidence" value="ECO:0007669"/>
    <property type="project" value="InterPro"/>
</dbReference>
<accession>A0A2Z6MX47</accession>
<sequence>MTCGHFQISPLSILSSSSSSRLQLSAPRCSIMDAHKQGRSKFLEFPYVSEPHKNLMLDLVSKVEDRFQSKLLPCSLPPDVQYYKSKNGVEPRSIAWKAIILTVALQTPACKS</sequence>
<dbReference type="Proteomes" id="UP000242715">
    <property type="component" value="Unassembled WGS sequence"/>
</dbReference>
<reference evidence="2" key="1">
    <citation type="journal article" date="2017" name="Front. Plant Sci.">
        <title>Climate Clever Clovers: New Paradigm to Reduce the Environmental Footprint of Ruminants by Breeding Low Methanogenic Forages Utilizing Haplotype Variation.</title>
        <authorList>
            <person name="Kaur P."/>
            <person name="Appels R."/>
            <person name="Bayer P.E."/>
            <person name="Keeble-Gagnere G."/>
            <person name="Wang J."/>
            <person name="Hirakawa H."/>
            <person name="Shirasawa K."/>
            <person name="Vercoe P."/>
            <person name="Stefanova K."/>
            <person name="Durmic Z."/>
            <person name="Nichols P."/>
            <person name="Revell C."/>
            <person name="Isobe S.N."/>
            <person name="Edwards D."/>
            <person name="Erskine W."/>
        </authorList>
    </citation>
    <scope>NUCLEOTIDE SEQUENCE [LARGE SCALE GENOMIC DNA]</scope>
    <source>
        <strain evidence="2">cv. Daliak</strain>
    </source>
</reference>
<dbReference type="PANTHER" id="PTHR34685:SF2">
    <property type="entry name" value="RED CHLOROPHYLL CATABOLITE REDUCTASE, CHLOROPLASTIC"/>
    <property type="match status" value="1"/>
</dbReference>
<dbReference type="Pfam" id="PF06405">
    <property type="entry name" value="RCC_reductase"/>
    <property type="match status" value="1"/>
</dbReference>
<dbReference type="OrthoDB" id="26525at2759"/>
<evidence type="ECO:0000313" key="1">
    <source>
        <dbReference type="EMBL" id="GAU28295.1"/>
    </source>
</evidence>